<comment type="caution">
    <text evidence="1">The sequence shown here is derived from an EMBL/GenBank/DDBJ whole genome shotgun (WGS) entry which is preliminary data.</text>
</comment>
<sequence length="110" mass="11404">MTVPVGGFAAVLAAWFTDGHCVDVDGSAPRRDLADVLFGTRPRPHAAGAAGEAAGLLAAHPGCVLVVLPLAGGRWLAVGRTPSPSWQCVEECRDPALVVGADRRGQRQRP</sequence>
<reference evidence="1 2" key="1">
    <citation type="submission" date="2024-06" db="EMBL/GenBank/DDBJ databases">
        <title>The Natural Products Discovery Center: Release of the First 8490 Sequenced Strains for Exploring Actinobacteria Biosynthetic Diversity.</title>
        <authorList>
            <person name="Kalkreuter E."/>
            <person name="Kautsar S.A."/>
            <person name="Yang D."/>
            <person name="Bader C.D."/>
            <person name="Teijaro C.N."/>
            <person name="Fluegel L."/>
            <person name="Davis C.M."/>
            <person name="Simpson J.R."/>
            <person name="Lauterbach L."/>
            <person name="Steele A.D."/>
            <person name="Gui C."/>
            <person name="Meng S."/>
            <person name="Li G."/>
            <person name="Viehrig K."/>
            <person name="Ye F."/>
            <person name="Su P."/>
            <person name="Kiefer A.F."/>
            <person name="Nichols A."/>
            <person name="Cepeda A.J."/>
            <person name="Yan W."/>
            <person name="Fan B."/>
            <person name="Jiang Y."/>
            <person name="Adhikari A."/>
            <person name="Zheng C.-J."/>
            <person name="Schuster L."/>
            <person name="Cowan T.M."/>
            <person name="Smanski M.J."/>
            <person name="Chevrette M.G."/>
            <person name="De Carvalho L.P.S."/>
            <person name="Shen B."/>
        </authorList>
    </citation>
    <scope>NUCLEOTIDE SEQUENCE [LARGE SCALE GENOMIC DNA]</scope>
    <source>
        <strain evidence="1 2">NPDC046851</strain>
    </source>
</reference>
<name>A0ABV3AZ58_9ACTN</name>
<dbReference type="EMBL" id="JBEYXT010000048">
    <property type="protein sequence ID" value="MEU6802039.1"/>
    <property type="molecule type" value="Genomic_DNA"/>
</dbReference>
<accession>A0ABV3AZ58</accession>
<protein>
    <submittedName>
        <fullName evidence="1">Uncharacterized protein</fullName>
    </submittedName>
</protein>
<proteinExistence type="predicted"/>
<dbReference type="RefSeq" id="WP_359694828.1">
    <property type="nucleotide sequence ID" value="NZ_JBEYXT010000048.1"/>
</dbReference>
<evidence type="ECO:0000313" key="2">
    <source>
        <dbReference type="Proteomes" id="UP001551189"/>
    </source>
</evidence>
<keyword evidence="2" id="KW-1185">Reference proteome</keyword>
<organism evidence="1 2">
    <name type="scientific">Streptomyces neyagawaensis</name>
    <dbReference type="NCBI Taxonomy" id="42238"/>
    <lineage>
        <taxon>Bacteria</taxon>
        <taxon>Bacillati</taxon>
        <taxon>Actinomycetota</taxon>
        <taxon>Actinomycetes</taxon>
        <taxon>Kitasatosporales</taxon>
        <taxon>Streptomycetaceae</taxon>
        <taxon>Streptomyces</taxon>
    </lineage>
</organism>
<dbReference type="Proteomes" id="UP001551189">
    <property type="component" value="Unassembled WGS sequence"/>
</dbReference>
<gene>
    <name evidence="1" type="ORF">ABZ931_13625</name>
</gene>
<evidence type="ECO:0000313" key="1">
    <source>
        <dbReference type="EMBL" id="MEU6802039.1"/>
    </source>
</evidence>